<evidence type="ECO:0000256" key="11">
    <source>
        <dbReference type="ARBA" id="ARBA00023157"/>
    </source>
</evidence>
<feature type="transmembrane region" description="Helical" evidence="18">
    <location>
        <begin position="1248"/>
        <end position="1270"/>
    </location>
</feature>
<dbReference type="EMBL" id="JACTAM010000015">
    <property type="protein sequence ID" value="KAI2656425.1"/>
    <property type="molecule type" value="Genomic_DNA"/>
</dbReference>
<dbReference type="PANTHER" id="PTHR12035">
    <property type="entry name" value="SIALIC ACID BINDING IMMUNOGLOBULIN-LIKE LECTIN"/>
    <property type="match status" value="1"/>
</dbReference>
<evidence type="ECO:0000256" key="2">
    <source>
        <dbReference type="ARBA" id="ARBA00022448"/>
    </source>
</evidence>
<dbReference type="InterPro" id="IPR003599">
    <property type="entry name" value="Ig_sub"/>
</dbReference>
<evidence type="ECO:0000256" key="13">
    <source>
        <dbReference type="ARBA" id="ARBA00023180"/>
    </source>
</evidence>
<dbReference type="InterPro" id="IPR051036">
    <property type="entry name" value="SIGLEC"/>
</dbReference>
<feature type="transmembrane region" description="Helical" evidence="18">
    <location>
        <begin position="233"/>
        <end position="252"/>
    </location>
</feature>
<evidence type="ECO:0000256" key="3">
    <source>
        <dbReference type="ARBA" id="ARBA00022475"/>
    </source>
</evidence>
<reference evidence="21 22" key="1">
    <citation type="submission" date="2022-01" db="EMBL/GenBank/DDBJ databases">
        <title>A high-quality chromosome-level genome assembly of rohu carp, Labeo rohita.</title>
        <authorList>
            <person name="Arick M.A. II"/>
            <person name="Hsu C.-Y."/>
            <person name="Magbanua Z."/>
            <person name="Pechanova O."/>
            <person name="Grover C."/>
            <person name="Miller E."/>
            <person name="Thrash A."/>
            <person name="Ezzel L."/>
            <person name="Alam S."/>
            <person name="Benzie J."/>
            <person name="Hamilton M."/>
            <person name="Karsi A."/>
            <person name="Lawrence M.L."/>
            <person name="Peterson D.G."/>
        </authorList>
    </citation>
    <scope>NUCLEOTIDE SEQUENCE [LARGE SCALE GENOMIC DNA]</scope>
    <source>
        <strain evidence="22">BAU-BD-2019</strain>
        <tissue evidence="21">Blood</tissue>
    </source>
</reference>
<dbReference type="Pfam" id="PF08205">
    <property type="entry name" value="C2-set_2"/>
    <property type="match status" value="2"/>
</dbReference>
<keyword evidence="4 18" id="KW-0812">Transmembrane</keyword>
<dbReference type="SUPFAM" id="SSF90112">
    <property type="entry name" value="Neurotransmitter-gated ion-channel transmembrane pore"/>
    <property type="match status" value="1"/>
</dbReference>
<keyword evidence="8" id="KW-0770">Synapse</keyword>
<evidence type="ECO:0000256" key="7">
    <source>
        <dbReference type="ARBA" id="ARBA00022989"/>
    </source>
</evidence>
<evidence type="ECO:0000256" key="17">
    <source>
        <dbReference type="ARBA" id="ARBA00038361"/>
    </source>
</evidence>
<comment type="similarity">
    <text evidence="17">Belongs to the immunoglobulin superfamily. SIGLEC (sialic acid binding Ig-like lectin) family.</text>
</comment>
<dbReference type="Gene3D" id="2.60.40.10">
    <property type="entry name" value="Immunoglobulins"/>
    <property type="match status" value="6"/>
</dbReference>
<keyword evidence="12 21" id="KW-0675">Receptor</keyword>
<dbReference type="PRINTS" id="PR00254">
    <property type="entry name" value="NICOTINICR"/>
</dbReference>
<keyword evidence="7 18" id="KW-1133">Transmembrane helix</keyword>
<feature type="domain" description="Ig-like" evidence="20">
    <location>
        <begin position="1123"/>
        <end position="1204"/>
    </location>
</feature>
<evidence type="ECO:0000256" key="15">
    <source>
        <dbReference type="ARBA" id="ARBA00023303"/>
    </source>
</evidence>
<evidence type="ECO:0000256" key="6">
    <source>
        <dbReference type="ARBA" id="ARBA00022889"/>
    </source>
</evidence>
<dbReference type="Pfam" id="PF13927">
    <property type="entry name" value="Ig_3"/>
    <property type="match status" value="2"/>
</dbReference>
<evidence type="ECO:0000256" key="14">
    <source>
        <dbReference type="ARBA" id="ARBA00023286"/>
    </source>
</evidence>
<feature type="region of interest" description="Disordered" evidence="19">
    <location>
        <begin position="960"/>
        <end position="982"/>
    </location>
</feature>
<dbReference type="InterPro" id="IPR013162">
    <property type="entry name" value="CD80_C2-set"/>
</dbReference>
<evidence type="ECO:0000256" key="1">
    <source>
        <dbReference type="ARBA" id="ARBA00004479"/>
    </source>
</evidence>
<feature type="transmembrane region" description="Helical" evidence="18">
    <location>
        <begin position="200"/>
        <end position="221"/>
    </location>
</feature>
<feature type="transmembrane region" description="Helical" evidence="18">
    <location>
        <begin position="170"/>
        <end position="194"/>
    </location>
</feature>
<evidence type="ECO:0000256" key="9">
    <source>
        <dbReference type="ARBA" id="ARBA00023065"/>
    </source>
</evidence>
<feature type="region of interest" description="Disordered" evidence="19">
    <location>
        <begin position="1304"/>
        <end position="1327"/>
    </location>
</feature>
<dbReference type="PRINTS" id="PR00252">
    <property type="entry name" value="NRIONCHANNEL"/>
</dbReference>
<accession>A0ABQ8M0K1</accession>
<dbReference type="InterPro" id="IPR006202">
    <property type="entry name" value="Neur_chan_lig-bd"/>
</dbReference>
<protein>
    <submittedName>
        <fullName evidence="21">Neuronal acetylcholine receptor subunit alpha-9</fullName>
    </submittedName>
</protein>
<dbReference type="Gene3D" id="1.20.58.390">
    <property type="entry name" value="Neurotransmitter-gated ion-channel transmembrane domain"/>
    <property type="match status" value="2"/>
</dbReference>
<organism evidence="21 22">
    <name type="scientific">Labeo rohita</name>
    <name type="common">Indian major carp</name>
    <name type="synonym">Cyprinus rohita</name>
    <dbReference type="NCBI Taxonomy" id="84645"/>
    <lineage>
        <taxon>Eukaryota</taxon>
        <taxon>Metazoa</taxon>
        <taxon>Chordata</taxon>
        <taxon>Craniata</taxon>
        <taxon>Vertebrata</taxon>
        <taxon>Euteleostomi</taxon>
        <taxon>Actinopterygii</taxon>
        <taxon>Neopterygii</taxon>
        <taxon>Teleostei</taxon>
        <taxon>Ostariophysi</taxon>
        <taxon>Cypriniformes</taxon>
        <taxon>Cyprinidae</taxon>
        <taxon>Labeoninae</taxon>
        <taxon>Labeonini</taxon>
        <taxon>Labeo</taxon>
    </lineage>
</organism>
<feature type="domain" description="Ig-like" evidence="20">
    <location>
        <begin position="1034"/>
        <end position="1120"/>
    </location>
</feature>
<evidence type="ECO:0000256" key="4">
    <source>
        <dbReference type="ARBA" id="ARBA00022692"/>
    </source>
</evidence>
<sequence>MDERNQILTAYLWIRQVWIDKYLTWNKDNYDGLDTIRVPGSYVWRPDIVLYNSADDHFTSTMDTNVVIRHDGQIMWDAPAITKSSCKVDVSFFPFDAQQCRLTYGSWTYNGNQLDILNAMESADLADLVDNVEWEVLGMPAKRNIILYGCCADPYPDVTYTLKLKRRASFYVFNLLIPCVMISFLAPLGFYLPADSGEKVSLGVTVMLALTVFQLLVAEIMPPSENVPLIGKYYIATMTMITASTALTIFIMNIHHCGPEAKPVPNWAKTFILQYLARICFVYEVGENCMTAQPERPDHQPPKPPDSNCNMNGQAGKDDFVFKFEKGQDATSTKLPDDTEDMSQIMSPACSLGKHPTCHYGVWKEGVFMSMDCSDGVAELGKSTGRGEDGCRDHDGGLKTQCKCEQQHLMRNIEYVANCYRDQRATAKRTGEWKKVAKVLDRFFMWLFFIMTRGENIIDLKYNNITLTTSKSLYLSTLTLTPTSDLQNATVGCEVSYGRKKICTSRTLKVMCECTNPHLYPSKAVFQMHVDIKTITGFLAGMSISAVIFSVVLCCQESWQSRDKTHEVVATNTGTEVILKMNFTNKQWELIQNLWNTFKMKTISSCTILFILILNTLCTGQENKDWNITFNAQVTAVPGLCALISCTFTYPENANLLKHSLEVTKRIIVQRNLRHKIKNRLKKETTNKPIIDIPLLSEGQEANLTCSAPFPCPETPPEITWWIKTRQEKITDLTENTTQTTSKSLYFSTLTLTLTSDLHHATVGCDVSYGSKNISTNRTLESILWQKQCSSSFSDVKPLRILGNDNVTEGDTLNLSCTVASHPPSSAPVWSFNGTTDRFKNQTSAEYLTITNVTNEHAGVYSCMRTYRNKTLNASITINVTDLWNTFKMKTISSCTILFILILNMLCTGQENKDWNITFNPTQVTAVPGLCALISCTFIYPENAAPIKNAHWNACNKENNCSKKSETQSKNRNKKETTSNTEQIKLLEPDLMKNNCSIIIKEIKENDREYAFKIVGQNSKNKKSKIKIIIQDKPIIDIPLLSEGQEANLTCSAPFPCPETPPEIKWWIKTRQEKITDLTENTTQTTSKSLYLSTLTLTLTSDLHHATVGCDVSYGSKNINVKPLRILGNDKLTEGDTLNLSCTVESHPPSSAPVWSFNGTTDRFKNHTSAEYLTITNVTKEHAGVYSCMRTYGNKKLNASITINVTGHTKEQNVNETFSHISKNMPLNDTRNTTGIGDYIRNLDISKILTFVAGMACSALIFSMVLCCWVSCCRGKKHKVPTANPNTEVNLETVQTDVAQTGTNEQTPLHGQLNGGNPNMAAPTDGAEEDEAVGMEAGEVDYASIDYSLLKDRPPEEAERESTDTDYAEIKRDRKGEGKKREVLQDVNDETENPNQMEREEEIYSNSQELS</sequence>
<dbReference type="InterPro" id="IPR038050">
    <property type="entry name" value="Neuro_actylchol_rec"/>
</dbReference>
<comment type="caution">
    <text evidence="21">The sequence shown here is derived from an EMBL/GenBank/DDBJ whole genome shotgun (WGS) entry which is preliminary data.</text>
</comment>
<keyword evidence="10 18" id="KW-0472">Membrane</keyword>
<dbReference type="InterPro" id="IPR018000">
    <property type="entry name" value="Neurotransmitter_ion_chnl_CS"/>
</dbReference>
<dbReference type="InterPro" id="IPR006201">
    <property type="entry name" value="Neur_channel"/>
</dbReference>
<comment type="similarity">
    <text evidence="18">Belongs to the ligand-gated ion channel (TC 1.A.9) family.</text>
</comment>
<evidence type="ECO:0000256" key="12">
    <source>
        <dbReference type="ARBA" id="ARBA00023170"/>
    </source>
</evidence>
<dbReference type="InterPro" id="IPR036179">
    <property type="entry name" value="Ig-like_dom_sf"/>
</dbReference>
<keyword evidence="5" id="KW-0430">Lectin</keyword>
<feature type="domain" description="Ig-like" evidence="20">
    <location>
        <begin position="798"/>
        <end position="879"/>
    </location>
</feature>
<feature type="region of interest" description="Disordered" evidence="19">
    <location>
        <begin position="1349"/>
        <end position="1411"/>
    </location>
</feature>
<keyword evidence="11" id="KW-1015">Disulfide bond</keyword>
<keyword evidence="6" id="KW-0130">Cell adhesion</keyword>
<dbReference type="PANTHER" id="PTHR12035:SF128">
    <property type="entry name" value="BRANCHED CHAIN KETO ACID DEHYDROGENASE E1 SUBUNIT BETA,-LIKE-RELATED"/>
    <property type="match status" value="1"/>
</dbReference>
<dbReference type="SMART" id="SM00409">
    <property type="entry name" value="IG"/>
    <property type="match status" value="5"/>
</dbReference>
<dbReference type="InterPro" id="IPR036719">
    <property type="entry name" value="Neuro-gated_channel_TM_sf"/>
</dbReference>
<dbReference type="SUPFAM" id="SSF63712">
    <property type="entry name" value="Nicotinic receptor ligand binding domain-like"/>
    <property type="match status" value="1"/>
</dbReference>
<dbReference type="Pfam" id="PF02931">
    <property type="entry name" value="Neur_chan_LBD"/>
    <property type="match status" value="1"/>
</dbReference>
<gene>
    <name evidence="21" type="ORF">H4Q32_013356</name>
</gene>
<evidence type="ECO:0000256" key="10">
    <source>
        <dbReference type="ARBA" id="ARBA00023136"/>
    </source>
</evidence>
<feature type="compositionally biased region" description="Basic and acidic residues" evidence="19">
    <location>
        <begin position="1349"/>
        <end position="1384"/>
    </location>
</feature>
<keyword evidence="22" id="KW-1185">Reference proteome</keyword>
<keyword evidence="13" id="KW-0325">Glycoprotein</keyword>
<keyword evidence="15 18" id="KW-0407">Ion channel</keyword>
<dbReference type="InterPro" id="IPR013783">
    <property type="entry name" value="Ig-like_fold"/>
</dbReference>
<dbReference type="Pfam" id="PF02932">
    <property type="entry name" value="Neur_chan_memb"/>
    <property type="match status" value="1"/>
</dbReference>
<keyword evidence="3" id="KW-1003">Cell membrane</keyword>
<feature type="domain" description="Ig-like" evidence="20">
    <location>
        <begin position="689"/>
        <end position="781"/>
    </location>
</feature>
<evidence type="ECO:0000313" key="22">
    <source>
        <dbReference type="Proteomes" id="UP000830375"/>
    </source>
</evidence>
<name>A0ABQ8M0K1_LABRO</name>
<keyword evidence="9 18" id="KW-0406">Ion transport</keyword>
<dbReference type="Proteomes" id="UP000830375">
    <property type="component" value="Unassembled WGS sequence"/>
</dbReference>
<evidence type="ECO:0000256" key="16">
    <source>
        <dbReference type="ARBA" id="ARBA00034099"/>
    </source>
</evidence>
<evidence type="ECO:0000256" key="5">
    <source>
        <dbReference type="ARBA" id="ARBA00022734"/>
    </source>
</evidence>
<evidence type="ECO:0000313" key="21">
    <source>
        <dbReference type="EMBL" id="KAI2656425.1"/>
    </source>
</evidence>
<evidence type="ECO:0000256" key="19">
    <source>
        <dbReference type="SAM" id="MobiDB-lite"/>
    </source>
</evidence>
<dbReference type="SMART" id="SM00408">
    <property type="entry name" value="IGc2"/>
    <property type="match status" value="2"/>
</dbReference>
<dbReference type="InterPro" id="IPR006029">
    <property type="entry name" value="Neurotrans-gated_channel_TM"/>
</dbReference>
<dbReference type="Gene3D" id="2.70.170.10">
    <property type="entry name" value="Neurotransmitter-gated ion-channel ligand-binding domain"/>
    <property type="match status" value="1"/>
</dbReference>
<dbReference type="InterPro" id="IPR036734">
    <property type="entry name" value="Neur_chan_lig-bd_sf"/>
</dbReference>
<dbReference type="SUPFAM" id="SSF48726">
    <property type="entry name" value="Immunoglobulin"/>
    <property type="match status" value="4"/>
</dbReference>
<dbReference type="PROSITE" id="PS50835">
    <property type="entry name" value="IG_LIKE"/>
    <property type="match status" value="4"/>
</dbReference>
<proteinExistence type="inferred from homology"/>
<dbReference type="InterPro" id="IPR002394">
    <property type="entry name" value="Nicotinic_acetylcholine_rcpt"/>
</dbReference>
<keyword evidence="2 18" id="KW-0813">Transport</keyword>
<evidence type="ECO:0000259" key="20">
    <source>
        <dbReference type="PROSITE" id="PS50835"/>
    </source>
</evidence>
<keyword evidence="14" id="KW-1071">Ligand-gated ion channel</keyword>
<evidence type="ECO:0000256" key="8">
    <source>
        <dbReference type="ARBA" id="ARBA00023018"/>
    </source>
</evidence>
<feature type="compositionally biased region" description="Basic and acidic residues" evidence="19">
    <location>
        <begin position="960"/>
        <end position="977"/>
    </location>
</feature>
<dbReference type="PROSITE" id="PS00236">
    <property type="entry name" value="NEUROTR_ION_CHANNEL"/>
    <property type="match status" value="1"/>
</dbReference>
<dbReference type="InterPro" id="IPR003598">
    <property type="entry name" value="Ig_sub2"/>
</dbReference>
<dbReference type="CDD" id="cd19051">
    <property type="entry name" value="LGIC_TM_cation"/>
    <property type="match status" value="1"/>
</dbReference>
<dbReference type="InterPro" id="IPR007110">
    <property type="entry name" value="Ig-like_dom"/>
</dbReference>
<dbReference type="NCBIfam" id="TIGR00860">
    <property type="entry name" value="LIC"/>
    <property type="match status" value="1"/>
</dbReference>
<evidence type="ECO:0000256" key="18">
    <source>
        <dbReference type="RuleBase" id="RU000687"/>
    </source>
</evidence>
<comment type="subcellular location">
    <subcellularLocation>
        <location evidence="1">Membrane</location>
        <topology evidence="1">Single-pass type I membrane protein</topology>
    </subcellularLocation>
    <subcellularLocation>
        <location evidence="16">Synaptic cell membrane</location>
        <topology evidence="16">Multi-pass membrane protein</topology>
    </subcellularLocation>
</comment>